<reference evidence="5 9" key="1">
    <citation type="submission" date="2017-03" db="EMBL/GenBank/DDBJ databases">
        <title>Phylogenomics and comparative genomics of Lactobacillus salivarius, a mammalian gut commensal.</title>
        <authorList>
            <person name="Harris H.M."/>
        </authorList>
    </citation>
    <scope>NUCLEOTIDE SEQUENCE [LARGE SCALE GENOMIC DNA]</scope>
    <source>
        <strain evidence="5 9">JCM 1047</strain>
    </source>
</reference>
<keyword evidence="1" id="KW-0472">Membrane</keyword>
<accession>A0A1V9RBU5</accession>
<reference evidence="2" key="7">
    <citation type="submission" date="2021-09" db="EMBL/GenBank/DDBJ databases">
        <authorList>
            <person name="Gilroy R."/>
        </authorList>
    </citation>
    <scope>NUCLEOTIDE SEQUENCE</scope>
    <source>
        <strain evidence="2">CHK189-29639</strain>
    </source>
</reference>
<evidence type="ECO:0000313" key="10">
    <source>
        <dbReference type="Proteomes" id="UP000196255"/>
    </source>
</evidence>
<keyword evidence="1" id="KW-1133">Transmembrane helix</keyword>
<reference evidence="8" key="8">
    <citation type="submission" date="2023-04" db="EMBL/GenBank/DDBJ databases">
        <title>Four porcine-derived lactic acid bacteria strains analyses and their evaluation as potential probiotics based on genomics.</title>
        <authorList>
            <person name="Niu D."/>
        </authorList>
    </citation>
    <scope>NUCLEOTIDE SEQUENCE</scope>
    <source>
        <strain evidence="8">ZSA5</strain>
    </source>
</reference>
<evidence type="ECO:0000313" key="13">
    <source>
        <dbReference type="Proteomes" id="UP000467635"/>
    </source>
</evidence>
<reference evidence="7 11" key="4">
    <citation type="submission" date="2018-05" db="EMBL/GenBank/DDBJ databases">
        <title>Lactobacillus salivarius genome sequencing and assembly.</title>
        <authorList>
            <person name="Audisio C."/>
            <person name="Albarracin L."/>
            <person name="Torres M.J."/>
            <person name="Hebert E.M."/>
            <person name="Saavedra L."/>
        </authorList>
    </citation>
    <scope>NUCLEOTIDE SEQUENCE [LARGE SCALE GENOMIC DNA]</scope>
    <source>
        <strain evidence="7 11">A3iob</strain>
    </source>
</reference>
<evidence type="ECO:0000313" key="6">
    <source>
        <dbReference type="EMBL" id="OUN18992.1"/>
    </source>
</evidence>
<dbReference type="RefSeq" id="WP_081534267.1">
    <property type="nucleotide sequence ID" value="NZ_CP123971.1"/>
</dbReference>
<name>A0A1V9RBU5_9LACO</name>
<keyword evidence="1" id="KW-0812">Transmembrane</keyword>
<organism evidence="5 9">
    <name type="scientific">Ligilactobacillus salivarius</name>
    <dbReference type="NCBI Taxonomy" id="1624"/>
    <lineage>
        <taxon>Bacteria</taxon>
        <taxon>Bacillati</taxon>
        <taxon>Bacillota</taxon>
        <taxon>Bacilli</taxon>
        <taxon>Lactobacillales</taxon>
        <taxon>Lactobacillaceae</taxon>
        <taxon>Ligilactobacillus</taxon>
    </lineage>
</organism>
<dbReference type="EMBL" id="DYVK01000049">
    <property type="protein sequence ID" value="HJG15458.1"/>
    <property type="molecule type" value="Genomic_DNA"/>
</dbReference>
<evidence type="ECO:0000313" key="12">
    <source>
        <dbReference type="Proteomes" id="UP000437575"/>
    </source>
</evidence>
<proteinExistence type="predicted"/>
<dbReference type="EMBL" id="WKKZ01000659">
    <property type="protein sequence ID" value="MSE06166.1"/>
    <property type="molecule type" value="Genomic_DNA"/>
</dbReference>
<dbReference type="EMBL" id="CP123971">
    <property type="protein sequence ID" value="WII29309.1"/>
    <property type="molecule type" value="Genomic_DNA"/>
</dbReference>
<evidence type="ECO:0008006" key="14">
    <source>
        <dbReference type="Google" id="ProtNLM"/>
    </source>
</evidence>
<dbReference type="Proteomes" id="UP000467635">
    <property type="component" value="Unassembled WGS sequence"/>
</dbReference>
<dbReference type="EMBL" id="QFAS01000005">
    <property type="protein sequence ID" value="PWG53227.1"/>
    <property type="molecule type" value="Genomic_DNA"/>
</dbReference>
<evidence type="ECO:0000313" key="5">
    <source>
        <dbReference type="EMBL" id="OQQ90508.1"/>
    </source>
</evidence>
<dbReference type="Proteomes" id="UP000437575">
    <property type="component" value="Unassembled WGS sequence"/>
</dbReference>
<dbReference type="Proteomes" id="UP000245607">
    <property type="component" value="Unassembled WGS sequence"/>
</dbReference>
<evidence type="ECO:0000313" key="7">
    <source>
        <dbReference type="EMBL" id="PWG53227.1"/>
    </source>
</evidence>
<dbReference type="Proteomes" id="UP000192575">
    <property type="component" value="Unassembled WGS sequence"/>
</dbReference>
<dbReference type="EMBL" id="NBEF01000017">
    <property type="protein sequence ID" value="OQQ90508.1"/>
    <property type="molecule type" value="Genomic_DNA"/>
</dbReference>
<reference evidence="10" key="2">
    <citation type="submission" date="2017-04" db="EMBL/GenBank/DDBJ databases">
        <title>Function of individual gut microbiota members based on whole genome sequencing of pure cultures obtained from chicken caecum.</title>
        <authorList>
            <person name="Medvecky M."/>
            <person name="Cejkova D."/>
            <person name="Polansky O."/>
            <person name="Karasova D."/>
            <person name="Kubasova T."/>
            <person name="Cizek A."/>
            <person name="Rychlik I."/>
        </authorList>
    </citation>
    <scope>NUCLEOTIDE SEQUENCE [LARGE SCALE GENOMIC DNA]</scope>
    <source>
        <strain evidence="10">An84</strain>
    </source>
</reference>
<dbReference type="Proteomes" id="UP001231316">
    <property type="component" value="Chromosome"/>
</dbReference>
<evidence type="ECO:0000313" key="4">
    <source>
        <dbReference type="EMBL" id="MSE09398.1"/>
    </source>
</evidence>
<sequence length="112" mass="11645">MISNFLLATKLGQFVMTIHANVITKLADGTDPFNGVKSLADDWAKKSIVTGLAVLILALVVTFIVLGFGGEDLRRKSKSKAGWIVAAAIGISGAAGALTWISHTGGSWFGGN</sequence>
<dbReference type="Proteomes" id="UP000759256">
    <property type="component" value="Unassembled WGS sequence"/>
</dbReference>
<evidence type="ECO:0000313" key="8">
    <source>
        <dbReference type="EMBL" id="WII29309.1"/>
    </source>
</evidence>
<dbReference type="EMBL" id="WKKX01000833">
    <property type="protein sequence ID" value="MSE09398.1"/>
    <property type="molecule type" value="Genomic_DNA"/>
</dbReference>
<reference evidence="6" key="3">
    <citation type="journal article" date="2018" name="BMC Genomics">
        <title>Whole genome sequencing and function prediction of 133 gut anaerobes isolated from chicken caecum in pure cultures.</title>
        <authorList>
            <person name="Medvecky M."/>
            <person name="Cejkova D."/>
            <person name="Polansky O."/>
            <person name="Karasova D."/>
            <person name="Kubasova T."/>
            <person name="Cizek A."/>
            <person name="Rychlik I."/>
        </authorList>
    </citation>
    <scope>NUCLEOTIDE SEQUENCE</scope>
    <source>
        <strain evidence="6">An84</strain>
    </source>
</reference>
<dbReference type="Proteomes" id="UP000196255">
    <property type="component" value="Unassembled WGS sequence"/>
</dbReference>
<protein>
    <recommendedName>
        <fullName evidence="14">Conjugal transfer protein TrbC</fullName>
    </recommendedName>
</protein>
<evidence type="ECO:0000313" key="11">
    <source>
        <dbReference type="Proteomes" id="UP000245607"/>
    </source>
</evidence>
<gene>
    <name evidence="6" type="ORF">B5G36_03135</name>
    <name evidence="5" type="ORF">B6U56_04280</name>
    <name evidence="7" type="ORF">DB362_04715</name>
    <name evidence="4" type="ORF">GKC33_12135</name>
    <name evidence="3" type="ORF">GKC34_10345</name>
    <name evidence="2" type="ORF">K8V06_04890</name>
    <name evidence="8" type="ORF">QFE45_04170</name>
</gene>
<reference evidence="2" key="6">
    <citation type="journal article" date="2021" name="PeerJ">
        <title>Extensive microbial diversity within the chicken gut microbiome revealed by metagenomics and culture.</title>
        <authorList>
            <person name="Gilroy R."/>
            <person name="Ravi A."/>
            <person name="Getino M."/>
            <person name="Pursley I."/>
            <person name="Horton D.L."/>
            <person name="Alikhan N.F."/>
            <person name="Baker D."/>
            <person name="Gharbi K."/>
            <person name="Hall N."/>
            <person name="Watson M."/>
            <person name="Adriaenssens E.M."/>
            <person name="Foster-Nyarko E."/>
            <person name="Jarju S."/>
            <person name="Secka A."/>
            <person name="Antonio M."/>
            <person name="Oren A."/>
            <person name="Chaudhuri R.R."/>
            <person name="La Ragione R."/>
            <person name="Hildebrand F."/>
            <person name="Pallen M.J."/>
        </authorList>
    </citation>
    <scope>NUCLEOTIDE SEQUENCE</scope>
    <source>
        <strain evidence="2">CHK189-29639</strain>
    </source>
</reference>
<feature type="transmembrane region" description="Helical" evidence="1">
    <location>
        <begin position="81"/>
        <end position="102"/>
    </location>
</feature>
<evidence type="ECO:0000313" key="3">
    <source>
        <dbReference type="EMBL" id="MSE06166.1"/>
    </source>
</evidence>
<dbReference type="AlphaFoldDB" id="A0A1V9RBU5"/>
<evidence type="ECO:0000313" key="9">
    <source>
        <dbReference type="Proteomes" id="UP000192575"/>
    </source>
</evidence>
<reference evidence="12 13" key="5">
    <citation type="submission" date="2019-11" db="EMBL/GenBank/DDBJ databases">
        <title>Draft Genome Sequence of Plant Growth-Promoting Rhizosphere-Associated Bacteria.</title>
        <authorList>
            <person name="Vasilyev I.Y."/>
            <person name="Radchenko V."/>
            <person name="Ilnitskaya E.V."/>
        </authorList>
    </citation>
    <scope>NUCLEOTIDE SEQUENCE [LARGE SCALE GENOMIC DNA]</scope>
    <source>
        <strain evidence="4 13">VRA_01-1sq_f</strain>
        <strain evidence="3 12">VRA_1sq_f</strain>
    </source>
</reference>
<dbReference type="EMBL" id="NFHF01000005">
    <property type="protein sequence ID" value="OUN18992.1"/>
    <property type="molecule type" value="Genomic_DNA"/>
</dbReference>
<feature type="transmembrane region" description="Helical" evidence="1">
    <location>
        <begin position="48"/>
        <end position="69"/>
    </location>
</feature>
<evidence type="ECO:0000256" key="1">
    <source>
        <dbReference type="SAM" id="Phobius"/>
    </source>
</evidence>
<evidence type="ECO:0000313" key="2">
    <source>
        <dbReference type="EMBL" id="HJG15458.1"/>
    </source>
</evidence>